<dbReference type="EMBL" id="JBFDAA010000008">
    <property type="protein sequence ID" value="KAL1129838.1"/>
    <property type="molecule type" value="Genomic_DNA"/>
</dbReference>
<comment type="caution">
    <text evidence="3">The sequence shown here is derived from an EMBL/GenBank/DDBJ whole genome shotgun (WGS) entry which is preliminary data.</text>
</comment>
<dbReference type="PANTHER" id="PTHR11328:SF28">
    <property type="entry name" value="MAJOR FACILITATOR SUPERFAMILY DOMAIN-CONTAINING PROTEIN 12"/>
    <property type="match status" value="1"/>
</dbReference>
<keyword evidence="2" id="KW-0812">Transmembrane</keyword>
<comment type="similarity">
    <text evidence="1">Belongs to the major facilitator superfamily.</text>
</comment>
<dbReference type="Proteomes" id="UP001558652">
    <property type="component" value="Unassembled WGS sequence"/>
</dbReference>
<feature type="transmembrane region" description="Helical" evidence="2">
    <location>
        <begin position="91"/>
        <end position="112"/>
    </location>
</feature>
<feature type="transmembrane region" description="Helical" evidence="2">
    <location>
        <begin position="60"/>
        <end position="79"/>
    </location>
</feature>
<dbReference type="AlphaFoldDB" id="A0ABD0YXB6"/>
<evidence type="ECO:0000313" key="3">
    <source>
        <dbReference type="EMBL" id="KAL1129838.1"/>
    </source>
</evidence>
<dbReference type="InterPro" id="IPR036259">
    <property type="entry name" value="MFS_trans_sf"/>
</dbReference>
<keyword evidence="4" id="KW-1185">Reference proteome</keyword>
<evidence type="ECO:0008006" key="5">
    <source>
        <dbReference type="Google" id="ProtNLM"/>
    </source>
</evidence>
<dbReference type="PANTHER" id="PTHR11328">
    <property type="entry name" value="MAJOR FACILITATOR SUPERFAMILY DOMAIN-CONTAINING PROTEIN"/>
    <property type="match status" value="1"/>
</dbReference>
<name>A0ABD0YXB6_9HEMI</name>
<reference evidence="3 4" key="1">
    <citation type="submission" date="2024-07" db="EMBL/GenBank/DDBJ databases">
        <title>Chromosome-level genome assembly of the water stick insect Ranatra chinensis (Heteroptera: Nepidae).</title>
        <authorList>
            <person name="Liu X."/>
        </authorList>
    </citation>
    <scope>NUCLEOTIDE SEQUENCE [LARGE SCALE GENOMIC DNA]</scope>
    <source>
        <strain evidence="3">Cailab_2021Rc</strain>
        <tissue evidence="3">Muscle</tissue>
    </source>
</reference>
<dbReference type="Gene3D" id="1.20.1250.20">
    <property type="entry name" value="MFS general substrate transporter like domains"/>
    <property type="match status" value="1"/>
</dbReference>
<dbReference type="Pfam" id="PF13347">
    <property type="entry name" value="MFS_2"/>
    <property type="match status" value="1"/>
</dbReference>
<proteinExistence type="inferred from homology"/>
<dbReference type="FunFam" id="1.20.1250.20:FF:000431">
    <property type="entry name" value="Predicted protein"/>
    <property type="match status" value="1"/>
</dbReference>
<feature type="transmembrane region" description="Helical" evidence="2">
    <location>
        <begin position="173"/>
        <end position="193"/>
    </location>
</feature>
<dbReference type="InterPro" id="IPR039672">
    <property type="entry name" value="MFS_2"/>
</dbReference>
<evidence type="ECO:0000256" key="2">
    <source>
        <dbReference type="SAM" id="Phobius"/>
    </source>
</evidence>
<gene>
    <name evidence="3" type="ORF">AAG570_012782</name>
</gene>
<keyword evidence="2" id="KW-1133">Transmembrane helix</keyword>
<sequence length="294" mass="33021">MWFTYGLLFYNYVVGFSGVNSGAIILVGQVADALSTPVVGLLSDRGQSCWALKYGKRKTWHLIGTICVIGTTPFMYSPCIGCTHEKEWKQLIYYCVFVAIFQFGWASVQISHLSLAPDLTPDENERTSLLSIRYSFTVLSNLAVYLVTWLVLEIGSSNNESQLSSSDTMKFQEIAYTICGVGAITSIAFHATVKERNPQEPLLEGENIPETTPRLSLKQIFSRLQLYQVACVYMATRLFSNISQSLIPLYLHDYLRLGAQSLAIVPFVMFLSSFLTSLIIRLLNTYLGRKVFTH</sequence>
<keyword evidence="2" id="KW-0472">Membrane</keyword>
<organism evidence="3 4">
    <name type="scientific">Ranatra chinensis</name>
    <dbReference type="NCBI Taxonomy" id="642074"/>
    <lineage>
        <taxon>Eukaryota</taxon>
        <taxon>Metazoa</taxon>
        <taxon>Ecdysozoa</taxon>
        <taxon>Arthropoda</taxon>
        <taxon>Hexapoda</taxon>
        <taxon>Insecta</taxon>
        <taxon>Pterygota</taxon>
        <taxon>Neoptera</taxon>
        <taxon>Paraneoptera</taxon>
        <taxon>Hemiptera</taxon>
        <taxon>Heteroptera</taxon>
        <taxon>Panheteroptera</taxon>
        <taxon>Nepomorpha</taxon>
        <taxon>Nepidae</taxon>
        <taxon>Ranatrinae</taxon>
        <taxon>Ranatra</taxon>
    </lineage>
</organism>
<evidence type="ECO:0000256" key="1">
    <source>
        <dbReference type="ARBA" id="ARBA00008335"/>
    </source>
</evidence>
<accession>A0ABD0YXB6</accession>
<feature type="transmembrane region" description="Helical" evidence="2">
    <location>
        <begin position="7"/>
        <end position="31"/>
    </location>
</feature>
<feature type="transmembrane region" description="Helical" evidence="2">
    <location>
        <begin position="257"/>
        <end position="280"/>
    </location>
</feature>
<evidence type="ECO:0000313" key="4">
    <source>
        <dbReference type="Proteomes" id="UP001558652"/>
    </source>
</evidence>
<feature type="transmembrane region" description="Helical" evidence="2">
    <location>
        <begin position="132"/>
        <end position="152"/>
    </location>
</feature>
<protein>
    <recommendedName>
        <fullName evidence="5">Major facilitator superfamily domain-containing protein 12</fullName>
    </recommendedName>
</protein>
<dbReference type="SUPFAM" id="SSF103473">
    <property type="entry name" value="MFS general substrate transporter"/>
    <property type="match status" value="1"/>
</dbReference>